<evidence type="ECO:0000313" key="1">
    <source>
        <dbReference type="EMBL" id="PSR46683.1"/>
    </source>
</evidence>
<sequence>MKKTRVAVGIIVALGVIWTGGAWYTGKQLESRIAEMVSQANAQLKLTAPEAGLELSYQDYQRGVFSSQLKMVVKPLTGAENSWLKPGQSVLLDETVSHGPFPLASLKSFNLAPAMASVNTVLVNNDVTKPLFDIAKGQSPFDINTRISYGGDTESAITLKPLDYEKDTDKVTFSGGEFVLSADSQGSLVSLTGEAKSGQVNAVNEYDQKVQFTFNNLKTDGSSKLTSFDERIGDQTLSVERLAMSVEGKDLAELNGMRIAGKSELTADGKKINSQLDYSLNSLKLQNKDFGSGQLTLKVDGIDGVAMHQFSQQYQAQTQALMAQPDLAKNPELYQQKAVDALFSSLPILLKGDPVVTLSPLSWKNAKGESSLNLSLALKDPAQATGEAQTLSQQVDRGVKSLDAKLNIPTDMAVELMTQVAQLEGYQQEEAAKLAKQQIQGLAAMGQMFRLTTTQDDAISSSLQYASGQVTLNGQKMPLDDFVGMFGIPTLADPEEPADAPAETPAQ</sequence>
<dbReference type="STRING" id="1006000.GKAS_04208"/>
<dbReference type="InterPro" id="IPR010352">
    <property type="entry name" value="DUF945"/>
</dbReference>
<comment type="caution">
    <text evidence="1">The sequence shown here is derived from an EMBL/GenBank/DDBJ whole genome shotgun (WGS) entry which is preliminary data.</text>
</comment>
<dbReference type="EMBL" id="PYHO01000007">
    <property type="protein sequence ID" value="PSR46683.1"/>
    <property type="molecule type" value="Genomic_DNA"/>
</dbReference>
<organism evidence="1 2">
    <name type="scientific">Kluyvera genomosp. 2</name>
    <dbReference type="NCBI Taxonomy" id="2774054"/>
    <lineage>
        <taxon>Bacteria</taxon>
        <taxon>Pseudomonadati</taxon>
        <taxon>Pseudomonadota</taxon>
        <taxon>Gammaproteobacteria</taxon>
        <taxon>Enterobacterales</taxon>
        <taxon>Enterobacteriaceae</taxon>
        <taxon>Kluyvera</taxon>
    </lineage>
</organism>
<protein>
    <recommendedName>
        <fullName evidence="3">DUF945 domain-containing protein</fullName>
    </recommendedName>
</protein>
<proteinExistence type="predicted"/>
<dbReference type="Proteomes" id="UP000240892">
    <property type="component" value="Unassembled WGS sequence"/>
</dbReference>
<evidence type="ECO:0008006" key="3">
    <source>
        <dbReference type="Google" id="ProtNLM"/>
    </source>
</evidence>
<dbReference type="RefSeq" id="WP_106926842.1">
    <property type="nucleotide sequence ID" value="NZ_CABMMU010000007.1"/>
</dbReference>
<accession>A0A2T2Y2A5</accession>
<name>A0A2T2Y2A5_9ENTR</name>
<reference evidence="1 2" key="1">
    <citation type="submission" date="2018-03" db="EMBL/GenBank/DDBJ databases">
        <title>First report of an OXA-48+CTX-M-M-producing Kluyvera ascorbata clone recovered from patients admitted in a University Hospital in Madrid, Spain.</title>
        <authorList>
            <person name="Hernandez-Garcia M."/>
            <person name="Leon-Sampedro R."/>
            <person name="Perez-Viso B."/>
            <person name="Morosini M.I."/>
            <person name="Lopez-Fresnena N."/>
            <person name="Coque T.M."/>
            <person name="Bonten M."/>
            <person name="Malhotra-Kumar S."/>
            <person name="Ruiz-Garbajosa P."/>
            <person name="Canton R."/>
        </authorList>
    </citation>
    <scope>NUCLEOTIDE SEQUENCE [LARGE SCALE GENOMIC DNA]</scope>
    <source>
        <strain evidence="1 2">KA2</strain>
    </source>
</reference>
<gene>
    <name evidence="1" type="ORF">C8256_11415</name>
</gene>
<keyword evidence="2" id="KW-1185">Reference proteome</keyword>
<evidence type="ECO:0000313" key="2">
    <source>
        <dbReference type="Proteomes" id="UP000240892"/>
    </source>
</evidence>
<dbReference type="AlphaFoldDB" id="A0A2T2Y2A5"/>
<dbReference type="Pfam" id="PF06097">
    <property type="entry name" value="DUF945"/>
    <property type="match status" value="1"/>
</dbReference>